<dbReference type="NCBIfam" id="TIGR03506">
    <property type="entry name" value="FlgEFG_subfam"/>
    <property type="match status" value="1"/>
</dbReference>
<evidence type="ECO:0000259" key="7">
    <source>
        <dbReference type="Pfam" id="PF22692"/>
    </source>
</evidence>
<dbReference type="EMBL" id="PGTB01000214">
    <property type="protein sequence ID" value="PJE34240.1"/>
    <property type="molecule type" value="Genomic_DNA"/>
</dbReference>
<keyword evidence="8" id="KW-0966">Cell projection</keyword>
<comment type="subcellular location">
    <subcellularLocation>
        <location evidence="1 4">Bacterial flagellum basal body</location>
    </subcellularLocation>
</comment>
<dbReference type="AlphaFoldDB" id="A0A2M8IUM4"/>
<dbReference type="GO" id="GO:0071978">
    <property type="term" value="P:bacterial-type flagellum-dependent swarming motility"/>
    <property type="evidence" value="ECO:0007669"/>
    <property type="project" value="TreeGrafter"/>
</dbReference>
<dbReference type="OrthoDB" id="9804559at2"/>
<dbReference type="InterPro" id="IPR010930">
    <property type="entry name" value="Flg_bb/hook_C_dom"/>
</dbReference>
<dbReference type="SUPFAM" id="SSF117143">
    <property type="entry name" value="Flagellar hook protein flgE"/>
    <property type="match status" value="1"/>
</dbReference>
<comment type="subunit">
    <text evidence="4">The basal body constitutes a major portion of the flagellar organelle and consists of five rings (E,L,P,S, and M) mounted on a central rod. The rod consists of about 26 subunits of FlgG in the distal portion, and FlgB, FlgC and FlgF are thought to build up the proximal portion of the rod with about 6 subunits each.</text>
</comment>
<dbReference type="InterPro" id="IPR020013">
    <property type="entry name" value="Flagellar_FlgE/F/G"/>
</dbReference>
<dbReference type="InterPro" id="IPR053967">
    <property type="entry name" value="LlgE_F_G-like_D1"/>
</dbReference>
<sequence length="249" mass="26672">MDNSNYVALSLAQAMQRDLDVTANNIANANTAGFKGEHIVFESYLHDSADPQVTEDVSFVLDSGSYLDDRQGPLSETGNPLDVALLGKGWFSYRTPEGDMAYGRDGRFVTSPQGDLMTLSGSMVLDAGGGEIALPPGTGDVVISRDGTISTADGGVIAQIGVFDLPELQSLERIGNGMFVRAEGAAPAVQIAALETEVVQGSIERSNIEPVVEMTRLMEIQRAYERAVNLMTAEDDLRRDTLQKLGQNV</sequence>
<protein>
    <recommendedName>
        <fullName evidence="4">Flagellar basal-body rod protein FlgF</fullName>
    </recommendedName>
</protein>
<evidence type="ECO:0000313" key="8">
    <source>
        <dbReference type="EMBL" id="PJE34240.1"/>
    </source>
</evidence>
<evidence type="ECO:0000259" key="6">
    <source>
        <dbReference type="Pfam" id="PF06429"/>
    </source>
</evidence>
<feature type="domain" description="Flagellar basal-body/hook protein C-terminal" evidence="6">
    <location>
        <begin position="200"/>
        <end position="243"/>
    </location>
</feature>
<feature type="domain" description="Flagellar hook protein FlgE/F/G-like D1" evidence="7">
    <location>
        <begin position="85"/>
        <end position="150"/>
    </location>
</feature>
<keyword evidence="9" id="KW-1185">Reference proteome</keyword>
<evidence type="ECO:0000313" key="9">
    <source>
        <dbReference type="Proteomes" id="UP000231553"/>
    </source>
</evidence>
<keyword evidence="8" id="KW-0969">Cilium</keyword>
<name>A0A2M8IUM4_9RHOB</name>
<dbReference type="Pfam" id="PF00460">
    <property type="entry name" value="Flg_bb_rod"/>
    <property type="match status" value="1"/>
</dbReference>
<evidence type="ECO:0000256" key="1">
    <source>
        <dbReference type="ARBA" id="ARBA00004117"/>
    </source>
</evidence>
<dbReference type="PANTHER" id="PTHR30435">
    <property type="entry name" value="FLAGELLAR PROTEIN"/>
    <property type="match status" value="1"/>
</dbReference>
<dbReference type="InterPro" id="IPR012836">
    <property type="entry name" value="FlgF"/>
</dbReference>
<proteinExistence type="inferred from homology"/>
<comment type="caution">
    <text evidence="8">The sequence shown here is derived from an EMBL/GenBank/DDBJ whole genome shotgun (WGS) entry which is preliminary data.</text>
</comment>
<dbReference type="Proteomes" id="UP000231553">
    <property type="component" value="Unassembled WGS sequence"/>
</dbReference>
<dbReference type="Pfam" id="PF06429">
    <property type="entry name" value="Flg_bbr_C"/>
    <property type="match status" value="1"/>
</dbReference>
<dbReference type="PANTHER" id="PTHR30435:SF19">
    <property type="entry name" value="FLAGELLAR BASAL-BODY ROD PROTEIN FLGG"/>
    <property type="match status" value="1"/>
</dbReference>
<accession>A0A2M8IUM4</accession>
<comment type="similarity">
    <text evidence="2 4">Belongs to the flagella basal body rod proteins family.</text>
</comment>
<evidence type="ECO:0000259" key="5">
    <source>
        <dbReference type="Pfam" id="PF00460"/>
    </source>
</evidence>
<dbReference type="InterPro" id="IPR001444">
    <property type="entry name" value="Flag_bb_rod_N"/>
</dbReference>
<evidence type="ECO:0000256" key="2">
    <source>
        <dbReference type="ARBA" id="ARBA00009677"/>
    </source>
</evidence>
<dbReference type="NCBIfam" id="TIGR02490">
    <property type="entry name" value="flgF"/>
    <property type="match status" value="1"/>
</dbReference>
<dbReference type="RefSeq" id="WP_100164746.1">
    <property type="nucleotide sequence ID" value="NZ_PGTB01000214.1"/>
</dbReference>
<reference evidence="8 9" key="1">
    <citation type="journal article" date="2018" name="Int. J. Syst. Evol. Microbiol.">
        <title>Pseudooceanicola lipolyticus sp. nov., a marine alphaproteobacterium, reclassification of Oceanicola flagellatus as Pseudooceanicola flagellatus comb. nov. and emended description of the genus Pseudooceanicola.</title>
        <authorList>
            <person name="Huang M.-M."/>
            <person name="Guo L.-L."/>
            <person name="Wu Y.-H."/>
            <person name="Lai Q.-L."/>
            <person name="Shao Z.-Z."/>
            <person name="Wang C.-S."/>
            <person name="Wu M."/>
            <person name="Xu X.-W."/>
        </authorList>
    </citation>
    <scope>NUCLEOTIDE SEQUENCE [LARGE SCALE GENOMIC DNA]</scope>
    <source>
        <strain evidence="8 9">157</strain>
    </source>
</reference>
<dbReference type="InterPro" id="IPR037925">
    <property type="entry name" value="FlgE/F/G-like"/>
</dbReference>
<dbReference type="Pfam" id="PF22692">
    <property type="entry name" value="LlgE_F_G_D1"/>
    <property type="match status" value="1"/>
</dbReference>
<organism evidence="8 9">
    <name type="scientific">Pseudooceanicola lipolyticus</name>
    <dbReference type="NCBI Taxonomy" id="2029104"/>
    <lineage>
        <taxon>Bacteria</taxon>
        <taxon>Pseudomonadati</taxon>
        <taxon>Pseudomonadota</taxon>
        <taxon>Alphaproteobacteria</taxon>
        <taxon>Rhodobacterales</taxon>
        <taxon>Paracoccaceae</taxon>
        <taxon>Pseudooceanicola</taxon>
    </lineage>
</organism>
<evidence type="ECO:0000256" key="4">
    <source>
        <dbReference type="RuleBase" id="RU362116"/>
    </source>
</evidence>
<gene>
    <name evidence="8" type="primary">flgF</name>
    <name evidence="8" type="ORF">CVM52_23335</name>
</gene>
<keyword evidence="8" id="KW-0282">Flagellum</keyword>
<feature type="domain" description="Flagellar basal body rod protein N-terminal" evidence="5">
    <location>
        <begin position="6"/>
        <end position="35"/>
    </location>
</feature>
<keyword evidence="3 4" id="KW-0975">Bacterial flagellum</keyword>
<dbReference type="GO" id="GO:0030694">
    <property type="term" value="C:bacterial-type flagellum basal body, rod"/>
    <property type="evidence" value="ECO:0007669"/>
    <property type="project" value="UniProtKB-UniRule"/>
</dbReference>
<evidence type="ECO:0000256" key="3">
    <source>
        <dbReference type="ARBA" id="ARBA00023143"/>
    </source>
</evidence>